<gene>
    <name evidence="1" type="ORF">SAMN05216178_6952</name>
</gene>
<evidence type="ECO:0000313" key="1">
    <source>
        <dbReference type="EMBL" id="SED36472.1"/>
    </source>
</evidence>
<reference evidence="2" key="1">
    <citation type="submission" date="2016-10" db="EMBL/GenBank/DDBJ databases">
        <authorList>
            <person name="Varghese N."/>
            <person name="Submissions S."/>
        </authorList>
    </citation>
    <scope>NUCLEOTIDE SEQUENCE [LARGE SCALE GENOMIC DNA]</scope>
    <source>
        <strain evidence="2">DSM 9751</strain>
    </source>
</reference>
<dbReference type="AlphaFoldDB" id="A0A1H5A2F5"/>
<organism evidence="1 2">
    <name type="scientific">Pseudomonas saponiphila</name>
    <dbReference type="NCBI Taxonomy" id="556534"/>
    <lineage>
        <taxon>Bacteria</taxon>
        <taxon>Pseudomonadati</taxon>
        <taxon>Pseudomonadota</taxon>
        <taxon>Gammaproteobacteria</taxon>
        <taxon>Pseudomonadales</taxon>
        <taxon>Pseudomonadaceae</taxon>
        <taxon>Pseudomonas</taxon>
    </lineage>
</organism>
<protein>
    <submittedName>
        <fullName evidence="1">Uncharacterized protein</fullName>
    </submittedName>
</protein>
<accession>A0A1H5A2F5</accession>
<dbReference type="Proteomes" id="UP000198982">
    <property type="component" value="Unassembled WGS sequence"/>
</dbReference>
<dbReference type="EMBL" id="FNTJ01000003">
    <property type="protein sequence ID" value="SED36472.1"/>
    <property type="molecule type" value="Genomic_DNA"/>
</dbReference>
<keyword evidence="2" id="KW-1185">Reference proteome</keyword>
<sequence>MATKTTGAELKAFYNDDQYWRKTPDSGSDDVWHEDLVLVVNGAEVDDHFSIEDDLKNDDQVTIVDGFVTSNIAGFKEVSFESFFKAWRKKQNTAYLSVSVPKEKLEAVRAAIIAAGGSVA</sequence>
<name>A0A1H5A2F5_9PSED</name>
<dbReference type="RefSeq" id="WP_092320910.1">
    <property type="nucleotide sequence ID" value="NZ_FNTJ01000003.1"/>
</dbReference>
<evidence type="ECO:0000313" key="2">
    <source>
        <dbReference type="Proteomes" id="UP000198982"/>
    </source>
</evidence>
<proteinExistence type="predicted"/>